<dbReference type="GO" id="GO:0009451">
    <property type="term" value="P:RNA modification"/>
    <property type="evidence" value="ECO:0007669"/>
    <property type="project" value="InterPro"/>
</dbReference>
<dbReference type="EMBL" id="JAUJYO010000017">
    <property type="protein sequence ID" value="KAK1291730.1"/>
    <property type="molecule type" value="Genomic_DNA"/>
</dbReference>
<evidence type="ECO:0000256" key="1">
    <source>
        <dbReference type="ARBA" id="ARBA00022737"/>
    </source>
</evidence>
<dbReference type="InterPro" id="IPR046848">
    <property type="entry name" value="E_motif"/>
</dbReference>
<dbReference type="InterPro" id="IPR046960">
    <property type="entry name" value="PPR_At4g14850-like_plant"/>
</dbReference>
<dbReference type="Pfam" id="PF01535">
    <property type="entry name" value="PPR"/>
    <property type="match status" value="3"/>
</dbReference>
<keyword evidence="4" id="KW-1185">Reference proteome</keyword>
<dbReference type="PROSITE" id="PS51375">
    <property type="entry name" value="PPR"/>
    <property type="match status" value="2"/>
</dbReference>
<organism evidence="3 4">
    <name type="scientific">Acorus calamus</name>
    <name type="common">Sweet flag</name>
    <dbReference type="NCBI Taxonomy" id="4465"/>
    <lineage>
        <taxon>Eukaryota</taxon>
        <taxon>Viridiplantae</taxon>
        <taxon>Streptophyta</taxon>
        <taxon>Embryophyta</taxon>
        <taxon>Tracheophyta</taxon>
        <taxon>Spermatophyta</taxon>
        <taxon>Magnoliopsida</taxon>
        <taxon>Liliopsida</taxon>
        <taxon>Acoraceae</taxon>
        <taxon>Acorus</taxon>
    </lineage>
</organism>
<evidence type="ECO:0000256" key="2">
    <source>
        <dbReference type="PROSITE-ProRule" id="PRU00708"/>
    </source>
</evidence>
<dbReference type="GO" id="GO:0003723">
    <property type="term" value="F:RNA binding"/>
    <property type="evidence" value="ECO:0007669"/>
    <property type="project" value="InterPro"/>
</dbReference>
<dbReference type="Proteomes" id="UP001180020">
    <property type="component" value="Unassembled WGS sequence"/>
</dbReference>
<accession>A0AAV9CS19</accession>
<dbReference type="Pfam" id="PF13041">
    <property type="entry name" value="PPR_2"/>
    <property type="match status" value="1"/>
</dbReference>
<evidence type="ECO:0000313" key="3">
    <source>
        <dbReference type="EMBL" id="KAK1291730.1"/>
    </source>
</evidence>
<protein>
    <submittedName>
        <fullName evidence="3">Pentatricopeptide repeat-containing protein</fullName>
    </submittedName>
</protein>
<proteinExistence type="predicted"/>
<dbReference type="InterPro" id="IPR002885">
    <property type="entry name" value="PPR_rpt"/>
</dbReference>
<feature type="repeat" description="PPR" evidence="2">
    <location>
        <begin position="284"/>
        <end position="318"/>
    </location>
</feature>
<dbReference type="PANTHER" id="PTHR47926:SF490">
    <property type="entry name" value="REPEAT-LIKE SUPERFAMILY PROTEIN, PUTATIVE-RELATED"/>
    <property type="match status" value="1"/>
</dbReference>
<reference evidence="3" key="2">
    <citation type="submission" date="2023-06" db="EMBL/GenBank/DDBJ databases">
        <authorList>
            <person name="Ma L."/>
            <person name="Liu K.-W."/>
            <person name="Li Z."/>
            <person name="Hsiao Y.-Y."/>
            <person name="Qi Y."/>
            <person name="Fu T."/>
            <person name="Tang G."/>
            <person name="Zhang D."/>
            <person name="Sun W.-H."/>
            <person name="Liu D.-K."/>
            <person name="Li Y."/>
            <person name="Chen G.-Z."/>
            <person name="Liu X.-D."/>
            <person name="Liao X.-Y."/>
            <person name="Jiang Y.-T."/>
            <person name="Yu X."/>
            <person name="Hao Y."/>
            <person name="Huang J."/>
            <person name="Zhao X.-W."/>
            <person name="Ke S."/>
            <person name="Chen Y.-Y."/>
            <person name="Wu W.-L."/>
            <person name="Hsu J.-L."/>
            <person name="Lin Y.-F."/>
            <person name="Huang M.-D."/>
            <person name="Li C.-Y."/>
            <person name="Huang L."/>
            <person name="Wang Z.-W."/>
            <person name="Zhao X."/>
            <person name="Zhong W.-Y."/>
            <person name="Peng D.-H."/>
            <person name="Ahmad S."/>
            <person name="Lan S."/>
            <person name="Zhang J.-S."/>
            <person name="Tsai W.-C."/>
            <person name="Van De Peer Y."/>
            <person name="Liu Z.-J."/>
        </authorList>
    </citation>
    <scope>NUCLEOTIDE SEQUENCE</scope>
    <source>
        <strain evidence="3">CP</strain>
        <tissue evidence="3">Leaves</tissue>
    </source>
</reference>
<dbReference type="FunFam" id="1.25.40.10:FF:001204">
    <property type="entry name" value="Pentatricopeptide (PPR) repeat protein-like"/>
    <property type="match status" value="1"/>
</dbReference>
<keyword evidence="1" id="KW-0677">Repeat</keyword>
<dbReference type="AlphaFoldDB" id="A0AAV9CS19"/>
<gene>
    <name evidence="3" type="primary">PCMP-H11</name>
    <name evidence="3" type="ORF">QJS10_CPB17g01357</name>
</gene>
<evidence type="ECO:0000313" key="4">
    <source>
        <dbReference type="Proteomes" id="UP001180020"/>
    </source>
</evidence>
<feature type="repeat" description="PPR" evidence="2">
    <location>
        <begin position="183"/>
        <end position="217"/>
    </location>
</feature>
<dbReference type="SUPFAM" id="SSF48452">
    <property type="entry name" value="TPR-like"/>
    <property type="match status" value="1"/>
</dbReference>
<dbReference type="FunFam" id="1.25.40.10:FF:000344">
    <property type="entry name" value="Pentatricopeptide repeat-containing protein"/>
    <property type="match status" value="1"/>
</dbReference>
<reference evidence="3" key="1">
    <citation type="journal article" date="2023" name="Nat. Commun.">
        <title>Diploid and tetraploid genomes of Acorus and the evolution of monocots.</title>
        <authorList>
            <person name="Ma L."/>
            <person name="Liu K.W."/>
            <person name="Li Z."/>
            <person name="Hsiao Y.Y."/>
            <person name="Qi Y."/>
            <person name="Fu T."/>
            <person name="Tang G.D."/>
            <person name="Zhang D."/>
            <person name="Sun W.H."/>
            <person name="Liu D.K."/>
            <person name="Li Y."/>
            <person name="Chen G.Z."/>
            <person name="Liu X.D."/>
            <person name="Liao X.Y."/>
            <person name="Jiang Y.T."/>
            <person name="Yu X."/>
            <person name="Hao Y."/>
            <person name="Huang J."/>
            <person name="Zhao X.W."/>
            <person name="Ke S."/>
            <person name="Chen Y.Y."/>
            <person name="Wu W.L."/>
            <person name="Hsu J.L."/>
            <person name="Lin Y.F."/>
            <person name="Huang M.D."/>
            <person name="Li C.Y."/>
            <person name="Huang L."/>
            <person name="Wang Z.W."/>
            <person name="Zhao X."/>
            <person name="Zhong W.Y."/>
            <person name="Peng D.H."/>
            <person name="Ahmad S."/>
            <person name="Lan S."/>
            <person name="Zhang J.S."/>
            <person name="Tsai W.C."/>
            <person name="Van de Peer Y."/>
            <person name="Liu Z.J."/>
        </authorList>
    </citation>
    <scope>NUCLEOTIDE SEQUENCE</scope>
    <source>
        <strain evidence="3">CP</strain>
    </source>
</reference>
<sequence>MTTPTSTPTTTPPNPLSKKLLHHLTRPTTLTKPQLHQILAKIILHNLHPNPTITISFIKASAHLNLLHLSLLFFHHHFHRPHVLISNHLIRALSHSPSPLPSLSVFSKVHTFSFPTNNYTYPFILKSLSDLRLLKQGQSVHTHLIKTGHFGDLYVQNSILNLYSSCGEMGDCEKVFDEMSVKDAVSWTVMVSGNRCLGRFGEALAYFTRMQFHGVLPNHVTMVNALAACAGAGELDMGVWIHDYVRKQGWELDVILGTSLVDMYGKCGRIDIGVDVFLSMVERNVYTWNSLIGGLALAKNGEEAVRWFFRMDDEGIKPDSVSVICVLCACSHSGLVDMGRWIFQMVVSGKYGFSLGIKHYGCMIDLLGRAGLLEEAVETVERMPFEANVVIWVSLLSACRAHGDLDLSVLTARKLVELEPERGAYYALLSNLYAKMGRWSDVMEVRKAMRERSLKKDLDSSITEMEPARMIGYG</sequence>
<dbReference type="PANTHER" id="PTHR47926">
    <property type="entry name" value="PENTATRICOPEPTIDE REPEAT-CONTAINING PROTEIN"/>
    <property type="match status" value="1"/>
</dbReference>
<name>A0AAV9CS19_ACOCL</name>
<dbReference type="Pfam" id="PF20431">
    <property type="entry name" value="E_motif"/>
    <property type="match status" value="1"/>
</dbReference>
<dbReference type="InterPro" id="IPR011990">
    <property type="entry name" value="TPR-like_helical_dom_sf"/>
</dbReference>
<dbReference type="Gene3D" id="1.25.40.10">
    <property type="entry name" value="Tetratricopeptide repeat domain"/>
    <property type="match status" value="3"/>
</dbReference>
<comment type="caution">
    <text evidence="3">The sequence shown here is derived from an EMBL/GenBank/DDBJ whole genome shotgun (WGS) entry which is preliminary data.</text>
</comment>
<dbReference type="NCBIfam" id="TIGR00756">
    <property type="entry name" value="PPR"/>
    <property type="match status" value="1"/>
</dbReference>